<dbReference type="InterPro" id="IPR036291">
    <property type="entry name" value="NAD(P)-bd_dom_sf"/>
</dbReference>
<keyword evidence="3" id="KW-1185">Reference proteome</keyword>
<dbReference type="OrthoDB" id="9807426at2"/>
<dbReference type="EMBL" id="FMSV02000513">
    <property type="protein sequence ID" value="SEH07041.1"/>
    <property type="molecule type" value="Genomic_DNA"/>
</dbReference>
<evidence type="ECO:0000259" key="1">
    <source>
        <dbReference type="Pfam" id="PF13380"/>
    </source>
</evidence>
<evidence type="ECO:0000313" key="3">
    <source>
        <dbReference type="Proteomes" id="UP000236724"/>
    </source>
</evidence>
<organism evidence="2 3">
    <name type="scientific">Candidatus Venteria ishoeyi</name>
    <dbReference type="NCBI Taxonomy" id="1899563"/>
    <lineage>
        <taxon>Bacteria</taxon>
        <taxon>Pseudomonadati</taxon>
        <taxon>Pseudomonadota</taxon>
        <taxon>Gammaproteobacteria</taxon>
        <taxon>Thiotrichales</taxon>
        <taxon>Thiotrichaceae</taxon>
        <taxon>Venteria</taxon>
    </lineage>
</organism>
<dbReference type="RefSeq" id="WP_103920758.1">
    <property type="nucleotide sequence ID" value="NZ_FMSV02000513.1"/>
</dbReference>
<accession>A0A1H6FCC2</accession>
<dbReference type="SUPFAM" id="SSF51735">
    <property type="entry name" value="NAD(P)-binding Rossmann-fold domains"/>
    <property type="match status" value="1"/>
</dbReference>
<dbReference type="Gene3D" id="3.40.50.720">
    <property type="entry name" value="NAD(P)-binding Rossmann-like Domain"/>
    <property type="match status" value="1"/>
</dbReference>
<dbReference type="Proteomes" id="UP000236724">
    <property type="component" value="Unassembled WGS sequence"/>
</dbReference>
<evidence type="ECO:0000313" key="2">
    <source>
        <dbReference type="EMBL" id="SEH07041.1"/>
    </source>
</evidence>
<dbReference type="Pfam" id="PF13380">
    <property type="entry name" value="CoA_binding_2"/>
    <property type="match status" value="1"/>
</dbReference>
<dbReference type="InterPro" id="IPR003781">
    <property type="entry name" value="CoA-bd"/>
</dbReference>
<dbReference type="PANTHER" id="PTHR33303:SF2">
    <property type="entry name" value="COA-BINDING DOMAIN-CONTAINING PROTEIN"/>
    <property type="match status" value="1"/>
</dbReference>
<proteinExistence type="predicted"/>
<feature type="domain" description="CoA-binding" evidence="1">
    <location>
        <begin position="8"/>
        <end position="121"/>
    </location>
</feature>
<sequence>MNQENSAKNVVVLGASPKPERYSNQAVVDLLKYGHQVFPVHPLAEEIHGQACYTALDKIDQAVNTITLYVGAARSDTLAESIFALKPKRLIMNPGAENDKLEAEAEKRGIEVVRGCTLVMLRTQQF</sequence>
<dbReference type="AlphaFoldDB" id="A0A1H6FCC2"/>
<gene>
    <name evidence="2" type="ORF">MBHS_02907</name>
</gene>
<name>A0A1H6FCC2_9GAMM</name>
<reference evidence="2 3" key="1">
    <citation type="submission" date="2016-10" db="EMBL/GenBank/DDBJ databases">
        <authorList>
            <person name="de Groot N.N."/>
        </authorList>
    </citation>
    <scope>NUCLEOTIDE SEQUENCE [LARGE SCALE GENOMIC DNA]</scope>
    <source>
        <strain evidence="2">MBHS1</strain>
    </source>
</reference>
<protein>
    <recommendedName>
        <fullName evidence="1">CoA-binding domain-containing protein</fullName>
    </recommendedName>
</protein>
<dbReference type="PANTHER" id="PTHR33303">
    <property type="entry name" value="CYTOPLASMIC PROTEIN-RELATED"/>
    <property type="match status" value="1"/>
</dbReference>